<feature type="binding site" evidence="5">
    <location>
        <position position="85"/>
    </location>
    <ligand>
        <name>Mg(2+)</name>
        <dbReference type="ChEBI" id="CHEBI:18420"/>
        <label>1</label>
        <note>catalytic</note>
    </ligand>
</feature>
<dbReference type="GO" id="GO:0006020">
    <property type="term" value="P:inositol metabolic process"/>
    <property type="evidence" value="ECO:0007669"/>
    <property type="project" value="TreeGrafter"/>
</dbReference>
<dbReference type="PANTHER" id="PTHR20854:SF4">
    <property type="entry name" value="INOSITOL-1-MONOPHOSPHATASE-RELATED"/>
    <property type="match status" value="1"/>
</dbReference>
<evidence type="ECO:0000256" key="5">
    <source>
        <dbReference type="PIRSR" id="PIRSR600760-2"/>
    </source>
</evidence>
<dbReference type="PANTHER" id="PTHR20854">
    <property type="entry name" value="INOSITOL MONOPHOSPHATASE"/>
    <property type="match status" value="1"/>
</dbReference>
<evidence type="ECO:0000256" key="4">
    <source>
        <dbReference type="ARBA" id="ARBA00022842"/>
    </source>
</evidence>
<dbReference type="GO" id="GO:0008934">
    <property type="term" value="F:inositol monophosphate 1-phosphatase activity"/>
    <property type="evidence" value="ECO:0007669"/>
    <property type="project" value="TreeGrafter"/>
</dbReference>
<keyword evidence="3" id="KW-0378">Hydrolase</keyword>
<organism evidence="6 7">
    <name type="scientific">Streptococcus varani</name>
    <dbReference type="NCBI Taxonomy" id="1608583"/>
    <lineage>
        <taxon>Bacteria</taxon>
        <taxon>Bacillati</taxon>
        <taxon>Bacillota</taxon>
        <taxon>Bacilli</taxon>
        <taxon>Lactobacillales</taxon>
        <taxon>Streptococcaceae</taxon>
        <taxon>Streptococcus</taxon>
    </lineage>
</organism>
<dbReference type="GO" id="GO:0007165">
    <property type="term" value="P:signal transduction"/>
    <property type="evidence" value="ECO:0007669"/>
    <property type="project" value="TreeGrafter"/>
</dbReference>
<gene>
    <name evidence="6" type="ORF">BN1356_01810</name>
</gene>
<dbReference type="AlphaFoldDB" id="A0A0E3WFG3"/>
<dbReference type="FunFam" id="3.30.540.10:FF:000003">
    <property type="entry name" value="Inositol-1-monophosphatase"/>
    <property type="match status" value="1"/>
</dbReference>
<dbReference type="Pfam" id="PF00459">
    <property type="entry name" value="Inositol_P"/>
    <property type="match status" value="1"/>
</dbReference>
<dbReference type="Gene3D" id="3.30.540.10">
    <property type="entry name" value="Fructose-1,6-Bisphosphatase, subunit A, domain 1"/>
    <property type="match status" value="1"/>
</dbReference>
<proteinExistence type="predicted"/>
<dbReference type="OrthoDB" id="9772456at2"/>
<feature type="binding site" evidence="5">
    <location>
        <position position="66"/>
    </location>
    <ligand>
        <name>Mg(2+)</name>
        <dbReference type="ChEBI" id="CHEBI:18420"/>
        <label>1</label>
        <note>catalytic</note>
    </ligand>
</feature>
<sequence length="252" mass="28055">MEAKYTFAKKIVAEAGEFLRQHLHDNLKIQIKSHFTDLVTHLDQQVEADLSQKIVEVYPQDKILGEEGTSDVSMTDGNVWIIDPIDGTTNFIVQQEDFAILIAYYEEGLGQFAIIYDVIKDEMIHGGVDFPVCLNDEVLPAFKDKELEQGLIGLNTGLYAKNVDGLANLANHTLGTRSFGSAGIGFARVLKGQLLAHASYLFPWDYAAACILGPSLGYQLMTTEGKEVSFQGREMVILLPKMKEKEIRSLLR</sequence>
<evidence type="ECO:0000256" key="1">
    <source>
        <dbReference type="ARBA" id="ARBA00001946"/>
    </source>
</evidence>
<evidence type="ECO:0000256" key="3">
    <source>
        <dbReference type="ARBA" id="ARBA00022801"/>
    </source>
</evidence>
<dbReference type="PRINTS" id="PR00377">
    <property type="entry name" value="IMPHPHTASES"/>
</dbReference>
<dbReference type="CDD" id="cd01637">
    <property type="entry name" value="IMPase_like"/>
    <property type="match status" value="1"/>
</dbReference>
<dbReference type="EMBL" id="CTEN01000004">
    <property type="protein sequence ID" value="CQR25465.1"/>
    <property type="molecule type" value="Genomic_DNA"/>
</dbReference>
<comment type="cofactor">
    <cofactor evidence="1 5">
        <name>Mg(2+)</name>
        <dbReference type="ChEBI" id="CHEBI:18420"/>
    </cofactor>
</comment>
<dbReference type="RefSeq" id="WP_093651392.1">
    <property type="nucleotide sequence ID" value="NZ_CTEN01000004.1"/>
</dbReference>
<protein>
    <submittedName>
        <fullName evidence="6">Myo-inositol-1(Or 4)-monophosphatase</fullName>
    </submittedName>
</protein>
<dbReference type="STRING" id="1608583.BN1356_01810"/>
<feature type="binding site" evidence="5">
    <location>
        <position position="83"/>
    </location>
    <ligand>
        <name>Mg(2+)</name>
        <dbReference type="ChEBI" id="CHEBI:18420"/>
        <label>1</label>
        <note>catalytic</note>
    </ligand>
</feature>
<evidence type="ECO:0000313" key="6">
    <source>
        <dbReference type="EMBL" id="CQR25465.1"/>
    </source>
</evidence>
<dbReference type="SUPFAM" id="SSF56655">
    <property type="entry name" value="Carbohydrate phosphatase"/>
    <property type="match status" value="1"/>
</dbReference>
<dbReference type="Proteomes" id="UP000198604">
    <property type="component" value="Unassembled WGS sequence"/>
</dbReference>
<dbReference type="Gene3D" id="3.40.190.80">
    <property type="match status" value="1"/>
</dbReference>
<name>A0A0E3WFG3_9STRE</name>
<keyword evidence="7" id="KW-1185">Reference proteome</keyword>
<reference evidence="7" key="1">
    <citation type="submission" date="2015-03" db="EMBL/GenBank/DDBJ databases">
        <authorList>
            <person name="Urmite Genomes"/>
        </authorList>
    </citation>
    <scope>NUCLEOTIDE SEQUENCE [LARGE SCALE GENOMIC DNA]</scope>
    <source>
        <strain evidence="7">FF10</strain>
    </source>
</reference>
<accession>A0A0E3WFG3</accession>
<keyword evidence="2 5" id="KW-0479">Metal-binding</keyword>
<keyword evidence="4 5" id="KW-0460">Magnesium</keyword>
<evidence type="ECO:0000256" key="2">
    <source>
        <dbReference type="ARBA" id="ARBA00022723"/>
    </source>
</evidence>
<feature type="binding site" evidence="5">
    <location>
        <position position="86"/>
    </location>
    <ligand>
        <name>Mg(2+)</name>
        <dbReference type="ChEBI" id="CHEBI:18420"/>
        <label>1</label>
        <note>catalytic</note>
    </ligand>
</feature>
<evidence type="ECO:0000313" key="7">
    <source>
        <dbReference type="Proteomes" id="UP000198604"/>
    </source>
</evidence>
<dbReference type="InterPro" id="IPR000760">
    <property type="entry name" value="Inositol_monophosphatase-like"/>
</dbReference>
<dbReference type="GO" id="GO:0046872">
    <property type="term" value="F:metal ion binding"/>
    <property type="evidence" value="ECO:0007669"/>
    <property type="project" value="UniProtKB-KW"/>
</dbReference>
<feature type="binding site" evidence="5">
    <location>
        <position position="205"/>
    </location>
    <ligand>
        <name>Mg(2+)</name>
        <dbReference type="ChEBI" id="CHEBI:18420"/>
        <label>1</label>
        <note>catalytic</note>
    </ligand>
</feature>